<keyword evidence="15" id="KW-1185">Reference proteome</keyword>
<evidence type="ECO:0000256" key="1">
    <source>
        <dbReference type="ARBA" id="ARBA00004236"/>
    </source>
</evidence>
<feature type="compositionally biased region" description="Polar residues" evidence="12">
    <location>
        <begin position="1234"/>
        <end position="1249"/>
    </location>
</feature>
<dbReference type="GO" id="GO:0005737">
    <property type="term" value="C:cytoplasm"/>
    <property type="evidence" value="ECO:0007669"/>
    <property type="project" value="UniProtKB-SubCell"/>
</dbReference>
<dbReference type="GO" id="GO:0031589">
    <property type="term" value="P:cell-substrate adhesion"/>
    <property type="evidence" value="ECO:0007669"/>
    <property type="project" value="TreeGrafter"/>
</dbReference>
<dbReference type="GO" id="GO:0005925">
    <property type="term" value="C:focal adhesion"/>
    <property type="evidence" value="ECO:0007669"/>
    <property type="project" value="UniProtKB-SubCell"/>
</dbReference>
<dbReference type="SMART" id="SM00459">
    <property type="entry name" value="Sorb"/>
    <property type="match status" value="1"/>
</dbReference>
<dbReference type="FunFam" id="2.30.30.40:FF:000001">
    <property type="entry name" value="Sorbin and SH3 domain-containing protein 1 isoform 2"/>
    <property type="match status" value="1"/>
</dbReference>
<dbReference type="GO" id="GO:0005634">
    <property type="term" value="C:nucleus"/>
    <property type="evidence" value="ECO:0007669"/>
    <property type="project" value="TreeGrafter"/>
</dbReference>
<dbReference type="GeneID" id="102376746"/>
<feature type="compositionally biased region" description="Basic and acidic residues" evidence="12">
    <location>
        <begin position="1363"/>
        <end position="1385"/>
    </location>
</feature>
<feature type="compositionally biased region" description="Polar residues" evidence="12">
    <location>
        <begin position="275"/>
        <end position="293"/>
    </location>
</feature>
<dbReference type="Pfam" id="PF00018">
    <property type="entry name" value="SH3_1"/>
    <property type="match status" value="1"/>
</dbReference>
<keyword evidence="7" id="KW-0597">Phosphoprotein</keyword>
<evidence type="ECO:0000256" key="11">
    <source>
        <dbReference type="PROSITE-ProRule" id="PRU00192"/>
    </source>
</evidence>
<feature type="compositionally biased region" description="Polar residues" evidence="12">
    <location>
        <begin position="155"/>
        <end position="164"/>
    </location>
</feature>
<reference evidence="16" key="1">
    <citation type="submission" date="2025-08" db="UniProtKB">
        <authorList>
            <consortium name="RefSeq"/>
        </authorList>
    </citation>
    <scope>IDENTIFICATION</scope>
</reference>
<evidence type="ECO:0000259" key="13">
    <source>
        <dbReference type="PROSITE" id="PS50002"/>
    </source>
</evidence>
<feature type="region of interest" description="Disordered" evidence="12">
    <location>
        <begin position="267"/>
        <end position="297"/>
    </location>
</feature>
<organism evidence="15 16">
    <name type="scientific">Alligator sinensis</name>
    <name type="common">Chinese alligator</name>
    <dbReference type="NCBI Taxonomy" id="38654"/>
    <lineage>
        <taxon>Eukaryota</taxon>
        <taxon>Metazoa</taxon>
        <taxon>Chordata</taxon>
        <taxon>Craniata</taxon>
        <taxon>Vertebrata</taxon>
        <taxon>Euteleostomi</taxon>
        <taxon>Archelosauria</taxon>
        <taxon>Archosauria</taxon>
        <taxon>Crocodylia</taxon>
        <taxon>Alligatoridae</taxon>
        <taxon>Alligatorinae</taxon>
        <taxon>Alligator</taxon>
    </lineage>
</organism>
<dbReference type="FunFam" id="2.30.30.40:FF:000004">
    <property type="entry name" value="Sorbin and SH3 domain-containing protein 1 isoform 2"/>
    <property type="match status" value="1"/>
</dbReference>
<gene>
    <name evidence="16" type="primary">SORBS1</name>
</gene>
<feature type="domain" description="SH3" evidence="13">
    <location>
        <begin position="1504"/>
        <end position="1565"/>
    </location>
</feature>
<feature type="region of interest" description="Disordered" evidence="12">
    <location>
        <begin position="800"/>
        <end position="828"/>
    </location>
</feature>
<sequence length="1565" mass="173118">MAPLTEKPDPRENQNLEVEKANPSSTMSSEHEEVGVVKTVINGLITSSNGQEKAVDVPLSARSISAVKIIPVKKLKSSPDLVLPTDTDPAKICSGKGAVTLRASPAYEESQTICSPCSQDVQQSENEWRLSSNVDSNGDSLPSSLAAKGFRSVRPNLSSEGKSQPLSPPRPPLPKEESFAWRPCTDTKVTNLLPVPVMDCVYLNAPKPYTQCASPSTSRKYYTSSPTPFGTIPSGKQGFPAGHPPQSIGLTPKDAMHAGQSLLGSSCLLSGTSSKQQSTARADPSSTAGMNSSHETKANKKVSSLYVACLSNSTCSVASENPTSIAHDQTDSTGLGAEVTRALVTNIVSSVTDTGKSLPPPPPPPPPIPPRPYFNIVLSKDAVSYGASHPFRTQLPPPQTVREGVIESQNTAGSENRMRKELYLTPQQQQQQQQYKAKGRKMDPGPVLNEVSQPSFGSEHQSSLTSISKPSSVYPSTTIVNPTIVLLQHNREQQKRLSSLADPVPVRSVADKVDSVPIQEKPVQDITQSEKPAMEEKRRVVSGPRYVADASVDDIGIPLRNTDRSKDWYKTMFKQIHKLTKDTPEENPYCPTYKFPELPEFQQKPEEDNPYSPTYQFPASTPSPKSEDEDSDSSYPHFSYSEDTRTQPSVPRSKSAMDSIDTEKVIRRSATLPLPTRTSSLKSSLERNDWEPPDKKVDTRKYRAEPKSIYDYQPGKSSVLNNEKMTRDISPEEIDLKNEPWYKFFSELEFGKPPPKKIWDYTPGDCSILTREDRKTDLEKDLYLYQTELEADLEKMEKLYKTPDKKPQKSTASTTPLETSTDHSSYSAYSPNYYAVRRDLESAPGDPAGLDNERQIYKSVLEGGDIPLQGLSGLKRPSSSASTKVDSESPRHFVPVDYMEAPEEILRRRHDDKEKLLEDQRRLKREQEEADIAARRHTGVIPTHHQFITNERFGDLLNVDDTAKRKSGSEMRPARAKFDFKAQTLKELPLQKGDIVYIYKQIDQNWYEGEHHGRVGIFPRSYIELLPPAEKAQPKKMSPLQVLEYGDAVAKFNFNGDTQVEMSFRKGERITLIRRVDENWYEGKISGTGRQGIFPVTYVEVLKRPVVKNAIDYADPLMSHSPNRSMSASPQFHSSELLHTPTPPPLPFPRHALSPEVQAVTSEWISLTVGVSPSSTPAITPPLPPLPEACLSHIDCRTPSALSSPSPSVSLHHSNLSGSSTPRSIISPLPSYPSRPQSSARSFNHATPQSEEKFVGSPSPNMNNCNSPSATVESPNSFLSELSGVIGNQAKLQKNREGFSSSEREEQKEPDRRSSAPHKISLQGCLKPSKLDMFMSPEKRPPGSFEESQSCQDLMAIVQGNNTEKRSVRKGGEMREMKSGVKKTADTNAFSSSASLSSSALSSSAVPTQPPPRLARRVNKPQPSHHSLRAGPDLTESEKSYVEAVCNEIINIAEKSVHYCSTISQPLDSRHKVTSNDNKPSLIISQQPQAQQQGASPDRSQTPRDIVSYQAVYSYTPQNDDELELRDGDIVDVMEKCDDGWFVGTSRRTRQFGTFPGNYVKLLYL</sequence>
<keyword evidence="4 11" id="KW-0728">SH3 domain</keyword>
<feature type="compositionally biased region" description="Low complexity" evidence="12">
    <location>
        <begin position="1257"/>
        <end position="1269"/>
    </location>
</feature>
<keyword evidence="10" id="KW-0472">Membrane</keyword>
<dbReference type="RefSeq" id="XP_025048957.1">
    <property type="nucleotide sequence ID" value="XM_025193172.1"/>
</dbReference>
<name>A0A3Q0FNV4_ALLSI</name>
<feature type="region of interest" description="Disordered" evidence="12">
    <location>
        <begin position="582"/>
        <end position="697"/>
    </location>
</feature>
<keyword evidence="6" id="KW-0963">Cytoplasm</keyword>
<comment type="subcellular location">
    <subcellularLocation>
        <location evidence="2">Cell junction</location>
        <location evidence="2">Focal adhesion</location>
    </subcellularLocation>
    <subcellularLocation>
        <location evidence="1">Cell membrane</location>
    </subcellularLocation>
    <subcellularLocation>
        <location evidence="3">Cytoplasm</location>
    </subcellularLocation>
</comment>
<dbReference type="InterPro" id="IPR001452">
    <property type="entry name" value="SH3_domain"/>
</dbReference>
<dbReference type="CTD" id="10580"/>
<feature type="region of interest" description="Disordered" evidence="12">
    <location>
        <begin position="452"/>
        <end position="471"/>
    </location>
</feature>
<evidence type="ECO:0000256" key="4">
    <source>
        <dbReference type="ARBA" id="ARBA00022443"/>
    </source>
</evidence>
<dbReference type="SUPFAM" id="SSF50044">
    <property type="entry name" value="SH3-domain"/>
    <property type="match status" value="3"/>
</dbReference>
<feature type="domain" description="SH3" evidence="13">
    <location>
        <begin position="1043"/>
        <end position="1104"/>
    </location>
</feature>
<feature type="compositionally biased region" description="Basic and acidic residues" evidence="12">
    <location>
        <begin position="1294"/>
        <end position="1314"/>
    </location>
</feature>
<feature type="domain" description="SoHo" evidence="14">
    <location>
        <begin position="540"/>
        <end position="598"/>
    </location>
</feature>
<feature type="region of interest" description="Disordered" evidence="12">
    <location>
        <begin position="1291"/>
        <end position="1435"/>
    </location>
</feature>
<proteinExistence type="predicted"/>
<dbReference type="PANTHER" id="PTHR14167">
    <property type="entry name" value="SH3 DOMAIN-CONTAINING"/>
    <property type="match status" value="1"/>
</dbReference>
<accession>A0A3Q0FNV4</accession>
<keyword evidence="5" id="KW-1003">Cell membrane</keyword>
<dbReference type="Pfam" id="PF02208">
    <property type="entry name" value="Sorb"/>
    <property type="match status" value="1"/>
</dbReference>
<dbReference type="CDD" id="cd11922">
    <property type="entry name" value="SH3_Sorbs1_2"/>
    <property type="match status" value="1"/>
</dbReference>
<evidence type="ECO:0000256" key="3">
    <source>
        <dbReference type="ARBA" id="ARBA00004496"/>
    </source>
</evidence>
<feature type="compositionally biased region" description="Low complexity" evidence="12">
    <location>
        <begin position="1201"/>
        <end position="1217"/>
    </location>
</feature>
<evidence type="ECO:0000259" key="14">
    <source>
        <dbReference type="PROSITE" id="PS50831"/>
    </source>
</evidence>
<evidence type="ECO:0000256" key="6">
    <source>
        <dbReference type="ARBA" id="ARBA00022490"/>
    </source>
</evidence>
<dbReference type="InterPro" id="IPR035606">
    <property type="entry name" value="SORBS1_SH3"/>
</dbReference>
<evidence type="ECO:0000256" key="5">
    <source>
        <dbReference type="ARBA" id="ARBA00022475"/>
    </source>
</evidence>
<dbReference type="Gene3D" id="2.30.30.40">
    <property type="entry name" value="SH3 Domains"/>
    <property type="match status" value="3"/>
</dbReference>
<dbReference type="Pfam" id="PF07653">
    <property type="entry name" value="SH3_2"/>
    <property type="match status" value="1"/>
</dbReference>
<feature type="domain" description="SH3" evidence="13">
    <location>
        <begin position="969"/>
        <end position="1028"/>
    </location>
</feature>
<feature type="compositionally biased region" description="Polar residues" evidence="12">
    <location>
        <begin position="809"/>
        <end position="823"/>
    </location>
</feature>
<feature type="region of interest" description="Disordered" evidence="12">
    <location>
        <begin position="1"/>
        <end position="33"/>
    </location>
</feature>
<dbReference type="Proteomes" id="UP000189705">
    <property type="component" value="Unplaced"/>
</dbReference>
<dbReference type="PROSITE" id="PS50002">
    <property type="entry name" value="SH3"/>
    <property type="match status" value="3"/>
</dbReference>
<evidence type="ECO:0000256" key="8">
    <source>
        <dbReference type="ARBA" id="ARBA00022737"/>
    </source>
</evidence>
<feature type="region of interest" description="Disordered" evidence="12">
    <location>
        <begin position="868"/>
        <end position="889"/>
    </location>
</feature>
<feature type="compositionally biased region" description="Polar residues" evidence="12">
    <location>
        <begin position="1122"/>
        <end position="1134"/>
    </location>
</feature>
<dbReference type="InterPro" id="IPR003127">
    <property type="entry name" value="SoHo_dom"/>
</dbReference>
<dbReference type="SMART" id="SM00326">
    <property type="entry name" value="SH3"/>
    <property type="match status" value="3"/>
</dbReference>
<evidence type="ECO:0000256" key="9">
    <source>
        <dbReference type="ARBA" id="ARBA00022949"/>
    </source>
</evidence>
<evidence type="ECO:0000256" key="12">
    <source>
        <dbReference type="SAM" id="MobiDB-lite"/>
    </source>
</evidence>
<evidence type="ECO:0000256" key="10">
    <source>
        <dbReference type="ARBA" id="ARBA00023136"/>
    </source>
</evidence>
<feature type="region of interest" description="Disordered" evidence="12">
    <location>
        <begin position="151"/>
        <end position="178"/>
    </location>
</feature>
<dbReference type="InterPro" id="IPR036028">
    <property type="entry name" value="SH3-like_dom_sf"/>
</dbReference>
<evidence type="ECO:0000256" key="7">
    <source>
        <dbReference type="ARBA" id="ARBA00022553"/>
    </source>
</evidence>
<dbReference type="PANTHER" id="PTHR14167:SF64">
    <property type="entry name" value="SORBIN AND SH3 DOMAIN-CONTAINING PROTEIN 1"/>
    <property type="match status" value="1"/>
</dbReference>
<dbReference type="CDD" id="cd11916">
    <property type="entry name" value="SH3_Sorbs1_3"/>
    <property type="match status" value="1"/>
</dbReference>
<dbReference type="CDD" id="cd11919">
    <property type="entry name" value="SH3_Sorbs1_1"/>
    <property type="match status" value="1"/>
</dbReference>
<feature type="compositionally biased region" description="Polar residues" evidence="12">
    <location>
        <begin position="212"/>
        <end position="228"/>
    </location>
</feature>
<evidence type="ECO:0000313" key="16">
    <source>
        <dbReference type="RefSeq" id="XP_025048957.1"/>
    </source>
</evidence>
<feature type="region of interest" description="Disordered" evidence="12">
    <location>
        <begin position="1122"/>
        <end position="1145"/>
    </location>
</feature>
<evidence type="ECO:0000256" key="2">
    <source>
        <dbReference type="ARBA" id="ARBA00004246"/>
    </source>
</evidence>
<dbReference type="FunFam" id="2.30.30.40:FF:000003">
    <property type="entry name" value="Sorbin and SH3 domain-containing protein 1 isoform 2"/>
    <property type="match status" value="1"/>
</dbReference>
<dbReference type="PROSITE" id="PS50831">
    <property type="entry name" value="SOHO"/>
    <property type="match status" value="1"/>
</dbReference>
<protein>
    <submittedName>
        <fullName evidence="16">Sorbin and SH3 domain-containing protein 1 isoform X14</fullName>
    </submittedName>
</protein>
<feature type="region of interest" description="Disordered" evidence="12">
    <location>
        <begin position="1201"/>
        <end position="1275"/>
    </location>
</feature>
<feature type="compositionally biased region" description="Basic and acidic residues" evidence="12">
    <location>
        <begin position="684"/>
        <end position="697"/>
    </location>
</feature>
<feature type="compositionally biased region" description="Basic and acidic residues" evidence="12">
    <location>
        <begin position="1"/>
        <end position="20"/>
    </location>
</feature>
<feature type="compositionally biased region" description="Low complexity" evidence="12">
    <location>
        <begin position="1391"/>
        <end position="1405"/>
    </location>
</feature>
<keyword evidence="9" id="KW-0965">Cell junction</keyword>
<keyword evidence="8" id="KW-0677">Repeat</keyword>
<dbReference type="Pfam" id="PF14604">
    <property type="entry name" value="SH3_9"/>
    <property type="match status" value="1"/>
</dbReference>
<feature type="region of interest" description="Disordered" evidence="12">
    <location>
        <begin position="212"/>
        <end position="253"/>
    </location>
</feature>
<dbReference type="InterPro" id="IPR035610">
    <property type="entry name" value="SORBS1_SH3_1"/>
</dbReference>
<dbReference type="GO" id="GO:0005886">
    <property type="term" value="C:plasma membrane"/>
    <property type="evidence" value="ECO:0007669"/>
    <property type="project" value="UniProtKB-SubCell"/>
</dbReference>
<evidence type="ECO:0000313" key="15">
    <source>
        <dbReference type="Proteomes" id="UP000189705"/>
    </source>
</evidence>
<dbReference type="InterPro" id="IPR035611">
    <property type="entry name" value="SORBS1_SH3_2"/>
</dbReference>
<dbReference type="InterPro" id="IPR050384">
    <property type="entry name" value="Endophilin_SH3RF"/>
</dbReference>